<dbReference type="HOGENOM" id="CLU_2797142_0_0_1"/>
<dbReference type="EMBL" id="ACPB03001212">
    <property type="status" value="NOT_ANNOTATED_CDS"/>
    <property type="molecule type" value="Genomic_DNA"/>
</dbReference>
<proteinExistence type="predicted"/>
<organism evidence="1 2">
    <name type="scientific">Rhodnius prolixus</name>
    <name type="common">Triatomid bug</name>
    <dbReference type="NCBI Taxonomy" id="13249"/>
    <lineage>
        <taxon>Eukaryota</taxon>
        <taxon>Metazoa</taxon>
        <taxon>Ecdysozoa</taxon>
        <taxon>Arthropoda</taxon>
        <taxon>Hexapoda</taxon>
        <taxon>Insecta</taxon>
        <taxon>Pterygota</taxon>
        <taxon>Neoptera</taxon>
        <taxon>Paraneoptera</taxon>
        <taxon>Hemiptera</taxon>
        <taxon>Heteroptera</taxon>
        <taxon>Panheteroptera</taxon>
        <taxon>Cimicomorpha</taxon>
        <taxon>Reduviidae</taxon>
        <taxon>Triatominae</taxon>
        <taxon>Rhodnius</taxon>
    </lineage>
</organism>
<dbReference type="EMBL" id="ACPB03001213">
    <property type="status" value="NOT_ANNOTATED_CDS"/>
    <property type="molecule type" value="Genomic_DNA"/>
</dbReference>
<name>T1HYF8_RHOPR</name>
<dbReference type="EMBL" id="ACPB03001214">
    <property type="status" value="NOT_ANNOTATED_CDS"/>
    <property type="molecule type" value="Genomic_DNA"/>
</dbReference>
<reference evidence="1" key="1">
    <citation type="submission" date="2015-05" db="UniProtKB">
        <authorList>
            <consortium name="EnsemblMetazoa"/>
        </authorList>
    </citation>
    <scope>IDENTIFICATION</scope>
</reference>
<sequence>MEGHCLLFFVVFNKLISTCTYGKSLDPSWINDKSIQISQVCTFAAPLLSTPLQPTGCNEFTVRMAVSD</sequence>
<protein>
    <submittedName>
        <fullName evidence="1">Uncharacterized protein</fullName>
    </submittedName>
</protein>
<keyword evidence="2" id="KW-1185">Reference proteome</keyword>
<dbReference type="VEuPathDB" id="VectorBase:RPRC009078"/>
<dbReference type="Proteomes" id="UP000015103">
    <property type="component" value="Unassembled WGS sequence"/>
</dbReference>
<evidence type="ECO:0000313" key="1">
    <source>
        <dbReference type="EnsemblMetazoa" id="RPRC009078-PA"/>
    </source>
</evidence>
<dbReference type="AlphaFoldDB" id="T1HYF8"/>
<dbReference type="InParanoid" id="T1HYF8"/>
<dbReference type="EnsemblMetazoa" id="RPRC009078-RA">
    <property type="protein sequence ID" value="RPRC009078-PA"/>
    <property type="gene ID" value="RPRC009078"/>
</dbReference>
<accession>T1HYF8</accession>
<evidence type="ECO:0000313" key="2">
    <source>
        <dbReference type="Proteomes" id="UP000015103"/>
    </source>
</evidence>